<sequence length="142" mass="15715">MPSHNKTGRSKKLGQFVPITNPMAKSAAWRSLSGGAVKVYVELHSRYNGRNNGDLSLSYADAAALLQLGKSTIKRAFDELTEKGFIIPMRKGHFYGRRAATWAVTDRSIDLPKHAMATNAWREWKPASQKLISGTEAERKAA</sequence>
<keyword evidence="2" id="KW-1185">Reference proteome</keyword>
<dbReference type="InterPro" id="IPR036390">
    <property type="entry name" value="WH_DNA-bd_sf"/>
</dbReference>
<name>A0AAE9ZGR1_9PROT</name>
<evidence type="ECO:0000313" key="1">
    <source>
        <dbReference type="EMBL" id="WDI30546.1"/>
    </source>
</evidence>
<dbReference type="AlphaFoldDB" id="A0AAE9ZGR1"/>
<gene>
    <name evidence="1" type="ORF">PUV54_11320</name>
</gene>
<dbReference type="RefSeq" id="WP_274492348.1">
    <property type="nucleotide sequence ID" value="NZ_CP118166.1"/>
</dbReference>
<dbReference type="KEGG" id="hfl:PUV54_11320"/>
<organism evidence="1 2">
    <name type="scientific">Hyphococcus flavus</name>
    <dbReference type="NCBI Taxonomy" id="1866326"/>
    <lineage>
        <taxon>Bacteria</taxon>
        <taxon>Pseudomonadati</taxon>
        <taxon>Pseudomonadota</taxon>
        <taxon>Alphaproteobacteria</taxon>
        <taxon>Parvularculales</taxon>
        <taxon>Parvularculaceae</taxon>
        <taxon>Hyphococcus</taxon>
    </lineage>
</organism>
<evidence type="ECO:0008006" key="3">
    <source>
        <dbReference type="Google" id="ProtNLM"/>
    </source>
</evidence>
<accession>A0AAE9ZGR1</accession>
<protein>
    <recommendedName>
        <fullName evidence="3">Helix-turn-helix domain-containing protein</fullName>
    </recommendedName>
</protein>
<reference evidence="1" key="1">
    <citation type="submission" date="2023-02" db="EMBL/GenBank/DDBJ databases">
        <title>Genome sequence of Hyphococcus flavus.</title>
        <authorList>
            <person name="Rong J.-C."/>
            <person name="Zhao Q."/>
            <person name="Yi M."/>
            <person name="Wu J.-Y."/>
        </authorList>
    </citation>
    <scope>NUCLEOTIDE SEQUENCE</scope>
    <source>
        <strain evidence="1">MCCC 1K03223</strain>
    </source>
</reference>
<proteinExistence type="predicted"/>
<dbReference type="EMBL" id="CP118166">
    <property type="protein sequence ID" value="WDI30546.1"/>
    <property type="molecule type" value="Genomic_DNA"/>
</dbReference>
<dbReference type="Proteomes" id="UP001214043">
    <property type="component" value="Chromosome"/>
</dbReference>
<evidence type="ECO:0000313" key="2">
    <source>
        <dbReference type="Proteomes" id="UP001214043"/>
    </source>
</evidence>
<dbReference type="SUPFAM" id="SSF46785">
    <property type="entry name" value="Winged helix' DNA-binding domain"/>
    <property type="match status" value="1"/>
</dbReference>